<gene>
    <name evidence="1" type="ORF">C8D97_103267</name>
</gene>
<protein>
    <submittedName>
        <fullName evidence="1">Uncharacterized protein DUF1399</fullName>
    </submittedName>
</protein>
<keyword evidence="2" id="KW-1185">Reference proteome</keyword>
<comment type="caution">
    <text evidence="1">The sequence shown here is derived from an EMBL/GenBank/DDBJ whole genome shotgun (WGS) entry which is preliminary data.</text>
</comment>
<dbReference type="Proteomes" id="UP000245790">
    <property type="component" value="Unassembled WGS sequence"/>
</dbReference>
<sequence>MKNVNNEILNFDIQVNGDKTIFISKLMSDNNWSKKFTFLAVSEYKKFLCLLNMSSERLSPSKVIDRVWHCHLTFTHSYWHELCRDLLGKEIHHIPSSLSQVCKQQDITSYEKTLALYQLHFGPPDKKVWGEINAISAEKSKIAAMPTKSYWLSLIFVSTLLTACTITEETSAGEIAIWILGAYVAYQVLKWLVKHSTNGTGGCSSSCGGCGGGD</sequence>
<dbReference type="Pfam" id="PF07173">
    <property type="entry name" value="GRDP-like"/>
    <property type="match status" value="1"/>
</dbReference>
<proteinExistence type="predicted"/>
<name>A0A316G0W6_9GAMM</name>
<accession>A0A316G0W6</accession>
<dbReference type="AlphaFoldDB" id="A0A316G0W6"/>
<evidence type="ECO:0000313" key="1">
    <source>
        <dbReference type="EMBL" id="PWK53440.1"/>
    </source>
</evidence>
<evidence type="ECO:0000313" key="2">
    <source>
        <dbReference type="Proteomes" id="UP000245790"/>
    </source>
</evidence>
<dbReference type="OrthoDB" id="278697at2"/>
<organism evidence="1 2">
    <name type="scientific">Pleionea mediterranea</name>
    <dbReference type="NCBI Taxonomy" id="523701"/>
    <lineage>
        <taxon>Bacteria</taxon>
        <taxon>Pseudomonadati</taxon>
        <taxon>Pseudomonadota</taxon>
        <taxon>Gammaproteobacteria</taxon>
        <taxon>Oceanospirillales</taxon>
        <taxon>Pleioneaceae</taxon>
        <taxon>Pleionea</taxon>
    </lineage>
</organism>
<reference evidence="1 2" key="1">
    <citation type="submission" date="2018-05" db="EMBL/GenBank/DDBJ databases">
        <title>Genomic Encyclopedia of Type Strains, Phase IV (KMG-IV): sequencing the most valuable type-strain genomes for metagenomic binning, comparative biology and taxonomic classification.</title>
        <authorList>
            <person name="Goeker M."/>
        </authorList>
    </citation>
    <scope>NUCLEOTIDE SEQUENCE [LARGE SCALE GENOMIC DNA]</scope>
    <source>
        <strain evidence="1 2">DSM 25350</strain>
    </source>
</reference>
<dbReference type="EMBL" id="QGGU01000003">
    <property type="protein sequence ID" value="PWK53440.1"/>
    <property type="molecule type" value="Genomic_DNA"/>
</dbReference>
<dbReference type="InterPro" id="IPR009836">
    <property type="entry name" value="GRDP-like"/>
</dbReference>